<proteinExistence type="predicted"/>
<gene>
    <name evidence="2" type="ORF">TthHB5018_c24950</name>
</gene>
<evidence type="ECO:0000256" key="1">
    <source>
        <dbReference type="SAM" id="MobiDB-lite"/>
    </source>
</evidence>
<geneLocation type="plasmid" evidence="2 3">
    <name>pHB5018c</name>
</geneLocation>
<protein>
    <submittedName>
        <fullName evidence="2">Uncharacterized protein</fullName>
    </submittedName>
</protein>
<evidence type="ECO:0000313" key="2">
    <source>
        <dbReference type="EMBL" id="BCP67561.1"/>
    </source>
</evidence>
<sequence length="49" mass="5542">MPRSTRPKPKEEAPFLITPPRKKGKPPLPEPVAPKPGKPSLAYLQEQRR</sequence>
<name>A0A7R7YQC1_THETH</name>
<accession>A0A7R7YQC1</accession>
<dbReference type="EMBL" id="AP024272">
    <property type="protein sequence ID" value="BCP67561.1"/>
    <property type="molecule type" value="Genomic_DNA"/>
</dbReference>
<evidence type="ECO:0000313" key="3">
    <source>
        <dbReference type="Proteomes" id="UP000596099"/>
    </source>
</evidence>
<reference evidence="3" key="1">
    <citation type="submission" date="2021-01" db="EMBL/GenBank/DDBJ databases">
        <title>Complete Genome Sequence of Thermus thermophilus Strain HB5018, Isolated from Mine Onsen Hot Spring.</title>
        <authorList>
            <person name="Miyazaki K."/>
            <person name="Moriya T."/>
            <person name="Nemoto N."/>
            <person name="Oshima T."/>
            <person name="Yura K."/>
            <person name="Bessho Y."/>
        </authorList>
    </citation>
    <scope>NUCLEOTIDE SEQUENCE [LARGE SCALE GENOMIC DNA]</scope>
    <source>
        <strain evidence="3">HB5018</strain>
        <plasmid evidence="3">pHB5018c</plasmid>
    </source>
</reference>
<keyword evidence="2" id="KW-0614">Plasmid</keyword>
<dbReference type="Proteomes" id="UP000596099">
    <property type="component" value="Plasmid pHB5018c"/>
</dbReference>
<feature type="compositionally biased region" description="Pro residues" evidence="1">
    <location>
        <begin position="26"/>
        <end position="37"/>
    </location>
</feature>
<dbReference type="AlphaFoldDB" id="A0A7R7YQC1"/>
<feature type="region of interest" description="Disordered" evidence="1">
    <location>
        <begin position="1"/>
        <end position="49"/>
    </location>
</feature>
<organism evidence="2 3">
    <name type="scientific">Thermus thermophilus</name>
    <dbReference type="NCBI Taxonomy" id="274"/>
    <lineage>
        <taxon>Bacteria</taxon>
        <taxon>Thermotogati</taxon>
        <taxon>Deinococcota</taxon>
        <taxon>Deinococci</taxon>
        <taxon>Thermales</taxon>
        <taxon>Thermaceae</taxon>
        <taxon>Thermus</taxon>
    </lineage>
</organism>
<dbReference type="RefSeq" id="WP_014677621.1">
    <property type="nucleotide sequence ID" value="NZ_AP024272.1"/>
</dbReference>